<reference evidence="2" key="1">
    <citation type="submission" date="2016-10" db="EMBL/GenBank/DDBJ databases">
        <authorList>
            <person name="Varghese N."/>
            <person name="Submissions S."/>
        </authorList>
    </citation>
    <scope>NUCLEOTIDE SEQUENCE [LARGE SCALE GENOMIC DNA]</scope>
    <source>
        <strain evidence="2">CGMCC 1.9230</strain>
    </source>
</reference>
<proteinExistence type="predicted"/>
<gene>
    <name evidence="1" type="ORF">SAMN04488130_109106</name>
</gene>
<protein>
    <submittedName>
        <fullName evidence="1">Uncharacterized protein</fullName>
    </submittedName>
</protein>
<evidence type="ECO:0000313" key="1">
    <source>
        <dbReference type="EMBL" id="SEG31415.1"/>
    </source>
</evidence>
<dbReference type="Proteomes" id="UP000236737">
    <property type="component" value="Unassembled WGS sequence"/>
</dbReference>
<evidence type="ECO:0000313" key="2">
    <source>
        <dbReference type="Proteomes" id="UP000236737"/>
    </source>
</evidence>
<dbReference type="OrthoDB" id="1445823at2"/>
<sequence>MNQAETTLKIAAEEIKEVLRKHNLAAAVALHSPGHGEYFVHLNPTYSCAYMYQDNEVRFYSKAADYKTPTEQLEKQADTANMLKLLTETTAFNFGCLDFLSKEFDELTGAEHY</sequence>
<keyword evidence="2" id="KW-1185">Reference proteome</keyword>
<dbReference type="RefSeq" id="WP_104000324.1">
    <property type="nucleotide sequence ID" value="NZ_FNVP01000009.1"/>
</dbReference>
<dbReference type="AlphaFoldDB" id="A0A1H5Z6Y7"/>
<name>A0A1H5Z6Y7_9FLAO</name>
<organism evidence="1 2">
    <name type="scientific">Flavobacterium urumqiense</name>
    <dbReference type="NCBI Taxonomy" id="935224"/>
    <lineage>
        <taxon>Bacteria</taxon>
        <taxon>Pseudomonadati</taxon>
        <taxon>Bacteroidota</taxon>
        <taxon>Flavobacteriia</taxon>
        <taxon>Flavobacteriales</taxon>
        <taxon>Flavobacteriaceae</taxon>
        <taxon>Flavobacterium</taxon>
    </lineage>
</organism>
<accession>A0A1H5Z6Y7</accession>
<dbReference type="EMBL" id="FNVP01000009">
    <property type="protein sequence ID" value="SEG31415.1"/>
    <property type="molecule type" value="Genomic_DNA"/>
</dbReference>